<dbReference type="InterPro" id="IPR003607">
    <property type="entry name" value="HD/PDEase_dom"/>
</dbReference>
<reference evidence="2 3" key="1">
    <citation type="submission" date="2024-02" db="EMBL/GenBank/DDBJ databases">
        <title>Bacterial strain from lacustrine sediment.</title>
        <authorList>
            <person name="Petit C."/>
            <person name="Fadhlaoui K."/>
        </authorList>
    </citation>
    <scope>NUCLEOTIDE SEQUENCE [LARGE SCALE GENOMIC DNA]</scope>
    <source>
        <strain evidence="2 3">IPX-CK</strain>
    </source>
</reference>
<dbReference type="InterPro" id="IPR006674">
    <property type="entry name" value="HD_domain"/>
</dbReference>
<name>A0ABZ3EU86_9FIRM</name>
<dbReference type="Proteomes" id="UP001451571">
    <property type="component" value="Chromosome"/>
</dbReference>
<dbReference type="CDD" id="cd00077">
    <property type="entry name" value="HDc"/>
    <property type="match status" value="1"/>
</dbReference>
<evidence type="ECO:0000313" key="3">
    <source>
        <dbReference type="Proteomes" id="UP001451571"/>
    </source>
</evidence>
<dbReference type="SUPFAM" id="SSF109604">
    <property type="entry name" value="HD-domain/PDEase-like"/>
    <property type="match status" value="1"/>
</dbReference>
<accession>A0ABZ3EU86</accession>
<gene>
    <name evidence="2" type="ORF">V6984_20150</name>
</gene>
<feature type="domain" description="HD" evidence="1">
    <location>
        <begin position="20"/>
        <end position="124"/>
    </location>
</feature>
<dbReference type="RefSeq" id="WP_342757389.1">
    <property type="nucleotide sequence ID" value="NZ_CP146256.1"/>
</dbReference>
<dbReference type="EMBL" id="CP146256">
    <property type="protein sequence ID" value="XAH73788.1"/>
    <property type="molecule type" value="Genomic_DNA"/>
</dbReference>
<protein>
    <submittedName>
        <fullName evidence="2">HD domain-containing protein</fullName>
    </submittedName>
</protein>
<sequence>MEAERLIQKMVAYYSGDPKRIQHFIKVYSFASLIGKEEKLEENIQFILETAAIVHDIGIKAAEMKYQSASGNYQELEGPPIAEKMLTELCYHPDVIERVCYLVGHHHTYNEIDGLDYQILVEADLLVNMYEDGIGVNAINFALNKIFRTKTGIRLCKTIFALDNSN</sequence>
<keyword evidence="3" id="KW-1185">Reference proteome</keyword>
<dbReference type="Pfam" id="PF01966">
    <property type="entry name" value="HD"/>
    <property type="match status" value="1"/>
</dbReference>
<dbReference type="Gene3D" id="1.10.3210.10">
    <property type="entry name" value="Hypothetical protein af1432"/>
    <property type="match status" value="1"/>
</dbReference>
<evidence type="ECO:0000313" key="2">
    <source>
        <dbReference type="EMBL" id="XAH73788.1"/>
    </source>
</evidence>
<organism evidence="2 3">
    <name type="scientific">Kineothrix sedimenti</name>
    <dbReference type="NCBI Taxonomy" id="3123317"/>
    <lineage>
        <taxon>Bacteria</taxon>
        <taxon>Bacillati</taxon>
        <taxon>Bacillota</taxon>
        <taxon>Clostridia</taxon>
        <taxon>Lachnospirales</taxon>
        <taxon>Lachnospiraceae</taxon>
        <taxon>Kineothrix</taxon>
    </lineage>
</organism>
<proteinExistence type="predicted"/>
<evidence type="ECO:0000259" key="1">
    <source>
        <dbReference type="Pfam" id="PF01966"/>
    </source>
</evidence>